<dbReference type="HOGENOM" id="CLU_016508_1_0_9"/>
<dbReference type="GO" id="GO:0004553">
    <property type="term" value="F:hydrolase activity, hydrolyzing O-glycosyl compounds"/>
    <property type="evidence" value="ECO:0007669"/>
    <property type="project" value="InterPro"/>
</dbReference>
<dbReference type="STRING" id="44252.DJ90_3107"/>
<evidence type="ECO:0000313" key="8">
    <source>
        <dbReference type="EMBL" id="KFN09527.1"/>
    </source>
</evidence>
<feature type="compositionally biased region" description="Acidic residues" evidence="6">
    <location>
        <begin position="324"/>
        <end position="333"/>
    </location>
</feature>
<feature type="compositionally biased region" description="Basic and acidic residues" evidence="6">
    <location>
        <begin position="342"/>
        <end position="358"/>
    </location>
</feature>
<feature type="region of interest" description="Disordered" evidence="6">
    <location>
        <begin position="300"/>
        <end position="380"/>
    </location>
</feature>
<protein>
    <submittedName>
        <fullName evidence="8">Glycosyl hydrolases 43 family protein</fullName>
    </submittedName>
</protein>
<name>A0A090ZFV4_PAEMA</name>
<evidence type="ECO:0000256" key="4">
    <source>
        <dbReference type="PIRSR" id="PIRSR606710-1"/>
    </source>
</evidence>
<gene>
    <name evidence="8" type="ORF">DJ90_3107</name>
</gene>
<evidence type="ECO:0000256" key="5">
    <source>
        <dbReference type="PIRSR" id="PIRSR606710-2"/>
    </source>
</evidence>
<dbReference type="AlphaFoldDB" id="A0A090ZFV4"/>
<evidence type="ECO:0000256" key="6">
    <source>
        <dbReference type="SAM" id="MobiDB-lite"/>
    </source>
</evidence>
<feature type="compositionally biased region" description="Polar residues" evidence="6">
    <location>
        <begin position="609"/>
        <end position="618"/>
    </location>
</feature>
<reference evidence="8 9" key="1">
    <citation type="submission" date="2014-04" db="EMBL/GenBank/DDBJ databases">
        <authorList>
            <person name="Bishop-Lilly K.A."/>
            <person name="Broomall S.M."/>
            <person name="Chain P.S."/>
            <person name="Chertkov O."/>
            <person name="Coyne S.R."/>
            <person name="Daligault H.E."/>
            <person name="Davenport K.W."/>
            <person name="Erkkila T."/>
            <person name="Frey K.G."/>
            <person name="Gibbons H.S."/>
            <person name="Gu W."/>
            <person name="Jaissle J."/>
            <person name="Johnson S.L."/>
            <person name="Koroleva G.I."/>
            <person name="Ladner J.T."/>
            <person name="Lo C.-C."/>
            <person name="Minogue T.D."/>
            <person name="Munk C."/>
            <person name="Palacios G.F."/>
            <person name="Redden C.L."/>
            <person name="Rosenzweig C.N."/>
            <person name="Scholz M.B."/>
            <person name="Teshima H."/>
            <person name="Xu Y."/>
        </authorList>
    </citation>
    <scope>NUCLEOTIDE SEQUENCE [LARGE SCALE GENOMIC DNA]</scope>
    <source>
        <strain evidence="8 9">8244</strain>
    </source>
</reference>
<evidence type="ECO:0000256" key="2">
    <source>
        <dbReference type="ARBA" id="ARBA00022801"/>
    </source>
</evidence>
<comment type="caution">
    <text evidence="8">The sequence shown here is derived from an EMBL/GenBank/DDBJ whole genome shotgun (WGS) entry which is preliminary data.</text>
</comment>
<comment type="similarity">
    <text evidence="1">Belongs to the glycosyl hydrolase 43 family.</text>
</comment>
<feature type="region of interest" description="Disordered" evidence="6">
    <location>
        <begin position="587"/>
        <end position="618"/>
    </location>
</feature>
<feature type="site" description="Important for catalytic activity, responsible for pKa modulation of the active site Glu and correct orientation of both the proton donor and substrate" evidence="5">
    <location>
        <position position="145"/>
    </location>
</feature>
<evidence type="ECO:0000313" key="9">
    <source>
        <dbReference type="Proteomes" id="UP000029278"/>
    </source>
</evidence>
<dbReference type="SUPFAM" id="SSF75005">
    <property type="entry name" value="Arabinanase/levansucrase/invertase"/>
    <property type="match status" value="1"/>
</dbReference>
<keyword evidence="2 8" id="KW-0378">Hydrolase</keyword>
<dbReference type="Proteomes" id="UP000029278">
    <property type="component" value="Unassembled WGS sequence"/>
</dbReference>
<dbReference type="InterPro" id="IPR013320">
    <property type="entry name" value="ConA-like_dom_sf"/>
</dbReference>
<evidence type="ECO:0000256" key="1">
    <source>
        <dbReference type="ARBA" id="ARBA00009865"/>
    </source>
</evidence>
<feature type="active site" description="Proton acceptor" evidence="4">
    <location>
        <position position="38"/>
    </location>
</feature>
<dbReference type="InterPro" id="IPR051795">
    <property type="entry name" value="Glycosyl_Hydrlase_43"/>
</dbReference>
<feature type="domain" description="Beta-xylosidase C-terminal Concanavalin A-like" evidence="7">
    <location>
        <begin position="401"/>
        <end position="580"/>
    </location>
</feature>
<organism evidence="8 9">
    <name type="scientific">Paenibacillus macerans</name>
    <name type="common">Bacillus macerans</name>
    <dbReference type="NCBI Taxonomy" id="44252"/>
    <lineage>
        <taxon>Bacteria</taxon>
        <taxon>Bacillati</taxon>
        <taxon>Bacillota</taxon>
        <taxon>Bacilli</taxon>
        <taxon>Bacillales</taxon>
        <taxon>Paenibacillaceae</taxon>
        <taxon>Paenibacillus</taxon>
    </lineage>
</organism>
<sequence>MRLEEHVMRINEIGRRGWAPDLGDGTYRNPIIFADYSDPDIIAVHDEFYMVSSSFNHMPGLPLLHSRDLVNWTIINHVVPSFDWPGYDRVQHGKGIWAPSLRYHDGKFWVFFSTPDEGIFMCQAADPFGKWTAPHLVRAAKGWIDPCPFWDEDGQAYLVHAFAFSRSGRKHLLQLFRMAPDGTRLLDEGRIIIDGTARHPTLEGPKMYKRGGYYYIFAPAGGVENGWQSVFRARAIDGPYEDKIVLHQGETDVNGPHQGGYVELESGESWFVHFQDKGAYGRIVHLQPMRWVDDWPVMGRVSPGSSGEPGEPGESAGASRGELGIDEAGEGELGDGGPSARELGECGLDERAPDEYRSRASGIGENKLHKSGPGEPVERWSKPRTRAVLSGSVNPDIPQTSDDFRAGALGLQWQWQANPGAEWYELRPEAGCLRLYALPLPDGCERLYDAPPLLLQKFPAPSFSATTQLTLEHLTPAGRAGLLVFGRRLMALLVTPLEDGRFLLEQVASESGRPNDAIVAGVAVDTAGIVLQAVVQEPGNCRFRYSLDGGCRFMDIGESFIAEKGVWVGAKVGICAFEANRARRSSQASQAGWPSQASREGRPAAPSRTACSGLSSSSTPCADFKGFDIRVI</sequence>
<feature type="compositionally biased region" description="Low complexity" evidence="6">
    <location>
        <begin position="302"/>
        <end position="322"/>
    </location>
</feature>
<dbReference type="CDD" id="cd09001">
    <property type="entry name" value="GH43_FsAxh1-like"/>
    <property type="match status" value="1"/>
</dbReference>
<dbReference type="InterPro" id="IPR041542">
    <property type="entry name" value="GH43_C2"/>
</dbReference>
<dbReference type="Gene3D" id="2.115.10.20">
    <property type="entry name" value="Glycosyl hydrolase domain, family 43"/>
    <property type="match status" value="1"/>
</dbReference>
<feature type="active site" description="Proton donor" evidence="4">
    <location>
        <position position="203"/>
    </location>
</feature>
<dbReference type="Pfam" id="PF17851">
    <property type="entry name" value="GH43_C2"/>
    <property type="match status" value="1"/>
</dbReference>
<keyword evidence="3" id="KW-0326">Glycosidase</keyword>
<proteinExistence type="inferred from homology"/>
<dbReference type="InterPro" id="IPR023296">
    <property type="entry name" value="Glyco_hydro_beta-prop_sf"/>
</dbReference>
<dbReference type="GO" id="GO:0005975">
    <property type="term" value="P:carbohydrate metabolic process"/>
    <property type="evidence" value="ECO:0007669"/>
    <property type="project" value="InterPro"/>
</dbReference>
<dbReference type="PANTHER" id="PTHR42812">
    <property type="entry name" value="BETA-XYLOSIDASE"/>
    <property type="match status" value="1"/>
</dbReference>
<dbReference type="EMBL" id="JMQA01000022">
    <property type="protein sequence ID" value="KFN09527.1"/>
    <property type="molecule type" value="Genomic_DNA"/>
</dbReference>
<feature type="compositionally biased region" description="Polar residues" evidence="6">
    <location>
        <begin position="587"/>
        <end position="598"/>
    </location>
</feature>
<accession>A0A090ZFV4</accession>
<dbReference type="Gene3D" id="2.60.120.200">
    <property type="match status" value="1"/>
</dbReference>
<dbReference type="PATRIC" id="fig|44252.3.peg.2236"/>
<keyword evidence="9" id="KW-1185">Reference proteome</keyword>
<evidence type="ECO:0000259" key="7">
    <source>
        <dbReference type="Pfam" id="PF17851"/>
    </source>
</evidence>
<dbReference type="SUPFAM" id="SSF49899">
    <property type="entry name" value="Concanavalin A-like lectins/glucanases"/>
    <property type="match status" value="1"/>
</dbReference>
<dbReference type="Pfam" id="PF04616">
    <property type="entry name" value="Glyco_hydro_43"/>
    <property type="match status" value="1"/>
</dbReference>
<dbReference type="PANTHER" id="PTHR42812:SF12">
    <property type="entry name" value="BETA-XYLOSIDASE-RELATED"/>
    <property type="match status" value="1"/>
</dbReference>
<evidence type="ECO:0000256" key="3">
    <source>
        <dbReference type="ARBA" id="ARBA00023295"/>
    </source>
</evidence>
<dbReference type="InterPro" id="IPR006710">
    <property type="entry name" value="Glyco_hydro_43"/>
</dbReference>